<sequence>MKVPRENLARLCSPPPEQIGAAVDSNVRLTREQRFQIDGRSSEELRTQLLSMLPEMSAEYDRQLLSPDQNTQTKAAFDRPLIVGGHQPELFHPGVWAKNFALRAFAKQVGGAALHIVIDNDVPLKRSVEVPVGNREHPRTIGVPFDRSVGQQPWECLPVTDRSIFDRFAQSVEQQMSPWKVSSLIEQHWHAAVRVAERSGTLADAFTAVRRHIERGWGLDNLEVRLSDLCETEVFRHFVVDVFRRLNEFRQSHNKALAEHRTAMGIGDETRPVPDLSIEGEWVETPFWVWHEDRPQRQRLFARRDRGQLELSDSNRPIAKFAEADWSTDHFSILGARGYKIRSRALTTTLFLRMFLADLFVHGIGGAIYDEVTDRLIRSFYRVDPPQFATVSATLWLPIAKPFEVTPEDARRLERHHRRLHYSPEDFLGESKSREVEQLLARKRSLLGDQRKAEKRTGLSRSERRALRPENAKRYRRLHEVNNDLSARLSVEKQEAVRHLRGVQLELEANAVLKRREFSFALFPEAELRSFLTGLFSADPLIAST</sequence>
<dbReference type="KEGG" id="svp:Pan189_14850"/>
<dbReference type="EMBL" id="CP036268">
    <property type="protein sequence ID" value="QDT37117.1"/>
    <property type="molecule type" value="Genomic_DNA"/>
</dbReference>
<accession>A0A517QZP2</accession>
<keyword evidence="2" id="KW-1185">Reference proteome</keyword>
<dbReference type="AlphaFoldDB" id="A0A517QZP2"/>
<dbReference type="RefSeq" id="WP_145363260.1">
    <property type="nucleotide sequence ID" value="NZ_CP036268.1"/>
</dbReference>
<reference evidence="1 2" key="1">
    <citation type="submission" date="2019-02" db="EMBL/GenBank/DDBJ databases">
        <title>Deep-cultivation of Planctomycetes and their phenomic and genomic characterization uncovers novel biology.</title>
        <authorList>
            <person name="Wiegand S."/>
            <person name="Jogler M."/>
            <person name="Boedeker C."/>
            <person name="Pinto D."/>
            <person name="Vollmers J."/>
            <person name="Rivas-Marin E."/>
            <person name="Kohn T."/>
            <person name="Peeters S.H."/>
            <person name="Heuer A."/>
            <person name="Rast P."/>
            <person name="Oberbeckmann S."/>
            <person name="Bunk B."/>
            <person name="Jeske O."/>
            <person name="Meyerdierks A."/>
            <person name="Storesund J.E."/>
            <person name="Kallscheuer N."/>
            <person name="Luecker S."/>
            <person name="Lage O.M."/>
            <person name="Pohl T."/>
            <person name="Merkel B.J."/>
            <person name="Hornburger P."/>
            <person name="Mueller R.-W."/>
            <person name="Bruemmer F."/>
            <person name="Labrenz M."/>
            <person name="Spormann A.M."/>
            <person name="Op den Camp H."/>
            <person name="Overmann J."/>
            <person name="Amann R."/>
            <person name="Jetten M.S.M."/>
            <person name="Mascher T."/>
            <person name="Medema M.H."/>
            <person name="Devos D.P."/>
            <person name="Kaster A.-K."/>
            <person name="Ovreas L."/>
            <person name="Rohde M."/>
            <person name="Galperin M.Y."/>
            <person name="Jogler C."/>
        </authorList>
    </citation>
    <scope>NUCLEOTIDE SEQUENCE [LARGE SCALE GENOMIC DNA]</scope>
    <source>
        <strain evidence="1 2">Pan189</strain>
    </source>
</reference>
<name>A0A517QZP2_9PLAN</name>
<dbReference type="Proteomes" id="UP000317318">
    <property type="component" value="Chromosome"/>
</dbReference>
<gene>
    <name evidence="1" type="ORF">Pan189_14850</name>
</gene>
<dbReference type="OrthoDB" id="255440at2"/>
<protein>
    <submittedName>
        <fullName evidence="1">Uncharacterized protein</fullName>
    </submittedName>
</protein>
<evidence type="ECO:0000313" key="2">
    <source>
        <dbReference type="Proteomes" id="UP000317318"/>
    </source>
</evidence>
<evidence type="ECO:0000313" key="1">
    <source>
        <dbReference type="EMBL" id="QDT37117.1"/>
    </source>
</evidence>
<proteinExistence type="predicted"/>
<organism evidence="1 2">
    <name type="scientific">Stratiformator vulcanicus</name>
    <dbReference type="NCBI Taxonomy" id="2527980"/>
    <lineage>
        <taxon>Bacteria</taxon>
        <taxon>Pseudomonadati</taxon>
        <taxon>Planctomycetota</taxon>
        <taxon>Planctomycetia</taxon>
        <taxon>Planctomycetales</taxon>
        <taxon>Planctomycetaceae</taxon>
        <taxon>Stratiformator</taxon>
    </lineage>
</organism>